<comment type="catalytic activity">
    <reaction evidence="4 11">
        <text>sn-glycerol 3-phosphate + NAD(+) = dihydroxyacetone phosphate + NADH + H(+)</text>
        <dbReference type="Rhea" id="RHEA:11092"/>
        <dbReference type="ChEBI" id="CHEBI:15378"/>
        <dbReference type="ChEBI" id="CHEBI:57540"/>
        <dbReference type="ChEBI" id="CHEBI:57597"/>
        <dbReference type="ChEBI" id="CHEBI:57642"/>
        <dbReference type="ChEBI" id="CHEBI:57945"/>
        <dbReference type="EC" id="1.1.1.8"/>
    </reaction>
</comment>
<dbReference type="EMBL" id="BRXW01000613">
    <property type="protein sequence ID" value="GMH69979.1"/>
    <property type="molecule type" value="Genomic_DNA"/>
</dbReference>
<feature type="signal peptide" evidence="12">
    <location>
        <begin position="1"/>
        <end position="24"/>
    </location>
</feature>
<dbReference type="OrthoDB" id="10263760at2759"/>
<feature type="binding site" evidence="9">
    <location>
        <begin position="57"/>
        <end position="62"/>
    </location>
    <ligand>
        <name>NAD(+)</name>
        <dbReference type="ChEBI" id="CHEBI:57540"/>
    </ligand>
</feature>
<dbReference type="GO" id="GO:0020015">
    <property type="term" value="C:glycosome"/>
    <property type="evidence" value="ECO:0007669"/>
    <property type="project" value="UniProtKB-SubCell"/>
</dbReference>
<feature type="domain" description="Glycerol-3-phosphate dehydrogenase NAD-dependent C-terminal" evidence="14">
    <location>
        <begin position="228"/>
        <end position="372"/>
    </location>
</feature>
<feature type="binding site" evidence="9">
    <location>
        <position position="303"/>
    </location>
    <ligand>
        <name>NAD(+)</name>
        <dbReference type="ChEBI" id="CHEBI:57540"/>
    </ligand>
</feature>
<dbReference type="FunFam" id="3.40.50.720:FF:000019">
    <property type="entry name" value="Glycerol-3-phosphate dehydrogenase [NAD(P)+]"/>
    <property type="match status" value="1"/>
</dbReference>
<feature type="active site" description="Proton acceptor" evidence="7">
    <location>
        <position position="239"/>
    </location>
</feature>
<dbReference type="GO" id="GO:0005829">
    <property type="term" value="C:cytosol"/>
    <property type="evidence" value="ECO:0007669"/>
    <property type="project" value="TreeGrafter"/>
</dbReference>
<dbReference type="PRINTS" id="PR00077">
    <property type="entry name" value="GPDHDRGNASE"/>
</dbReference>
<accession>A0A9W7E6D7</accession>
<evidence type="ECO:0000256" key="10">
    <source>
        <dbReference type="RuleBase" id="RU000437"/>
    </source>
</evidence>
<dbReference type="EC" id="1.1.1.8" evidence="11"/>
<dbReference type="InterPro" id="IPR011128">
    <property type="entry name" value="G3P_DH_NAD-dep_N"/>
</dbReference>
<evidence type="ECO:0000256" key="5">
    <source>
        <dbReference type="ARBA" id="ARBA00060503"/>
    </source>
</evidence>
<dbReference type="InterPro" id="IPR013328">
    <property type="entry name" value="6PGD_dom2"/>
</dbReference>
<evidence type="ECO:0000256" key="7">
    <source>
        <dbReference type="PIRSR" id="PIRSR000114-1"/>
    </source>
</evidence>
<feature type="chain" id="PRO_5040824515" description="Glycerol-3-phosphate dehydrogenase [NAD(+)]" evidence="12">
    <location>
        <begin position="25"/>
        <end position="391"/>
    </location>
</feature>
<dbReference type="SUPFAM" id="SSF48179">
    <property type="entry name" value="6-phosphogluconate dehydrogenase C-terminal domain-like"/>
    <property type="match status" value="1"/>
</dbReference>
<comment type="caution">
    <text evidence="15">The sequence shown here is derived from an EMBL/GenBank/DDBJ whole genome shotgun (WGS) entry which is preliminary data.</text>
</comment>
<gene>
    <name evidence="15" type="ORF">TrLO_g14451</name>
</gene>
<evidence type="ECO:0000259" key="14">
    <source>
        <dbReference type="Pfam" id="PF07479"/>
    </source>
</evidence>
<dbReference type="InterPro" id="IPR036291">
    <property type="entry name" value="NAD(P)-bd_dom_sf"/>
</dbReference>
<evidence type="ECO:0000256" key="8">
    <source>
        <dbReference type="PIRSR" id="PIRSR000114-2"/>
    </source>
</evidence>
<dbReference type="InterPro" id="IPR008927">
    <property type="entry name" value="6-PGluconate_DH-like_C_sf"/>
</dbReference>
<evidence type="ECO:0000256" key="12">
    <source>
        <dbReference type="SAM" id="SignalP"/>
    </source>
</evidence>
<dbReference type="HAMAP" id="MF_00394">
    <property type="entry name" value="NAD_Glyc3P_dehydrog"/>
    <property type="match status" value="1"/>
</dbReference>
<dbReference type="GO" id="GO:0046168">
    <property type="term" value="P:glycerol-3-phosphate catabolic process"/>
    <property type="evidence" value="ECO:0007669"/>
    <property type="project" value="UniProtKB-UniRule"/>
</dbReference>
<feature type="domain" description="Glycerol-3-phosphate dehydrogenase NAD-dependent N-terminal" evidence="13">
    <location>
        <begin position="53"/>
        <end position="208"/>
    </location>
</feature>
<evidence type="ECO:0000313" key="16">
    <source>
        <dbReference type="Proteomes" id="UP001165122"/>
    </source>
</evidence>
<keyword evidence="6" id="KW-0327">Glycosome</keyword>
<dbReference type="NCBIfam" id="NF000942">
    <property type="entry name" value="PRK00094.1-4"/>
    <property type="match status" value="1"/>
</dbReference>
<feature type="binding site" evidence="9">
    <location>
        <position position="188"/>
    </location>
    <ligand>
        <name>NAD(+)</name>
        <dbReference type="ChEBI" id="CHEBI:57540"/>
    </ligand>
</feature>
<dbReference type="PIRSF" id="PIRSF000114">
    <property type="entry name" value="Glycerol-3-P_dh"/>
    <property type="match status" value="1"/>
</dbReference>
<evidence type="ECO:0000256" key="3">
    <source>
        <dbReference type="ARBA" id="ARBA00023027"/>
    </source>
</evidence>
<evidence type="ECO:0000256" key="2">
    <source>
        <dbReference type="ARBA" id="ARBA00023002"/>
    </source>
</evidence>
<evidence type="ECO:0000256" key="9">
    <source>
        <dbReference type="PIRSR" id="PIRSR000114-3"/>
    </source>
</evidence>
<reference evidence="16" key="1">
    <citation type="journal article" date="2023" name="Commun. Biol.">
        <title>Genome analysis of Parmales, the sister group of diatoms, reveals the evolutionary specialization of diatoms from phago-mixotrophs to photoautotrophs.</title>
        <authorList>
            <person name="Ban H."/>
            <person name="Sato S."/>
            <person name="Yoshikawa S."/>
            <person name="Yamada K."/>
            <person name="Nakamura Y."/>
            <person name="Ichinomiya M."/>
            <person name="Sato N."/>
            <person name="Blanc-Mathieu R."/>
            <person name="Endo H."/>
            <person name="Kuwata A."/>
            <person name="Ogata H."/>
        </authorList>
    </citation>
    <scope>NUCLEOTIDE SEQUENCE [LARGE SCALE GENOMIC DNA]</scope>
    <source>
        <strain evidence="16">NIES 3700</strain>
    </source>
</reference>
<dbReference type="FunFam" id="1.10.1040.10:FF:000001">
    <property type="entry name" value="Glycerol-3-phosphate dehydrogenase [NAD(P)+]"/>
    <property type="match status" value="1"/>
</dbReference>
<name>A0A9W7E6D7_9STRA</name>
<comment type="similarity">
    <text evidence="1 10">Belongs to the NAD-dependent glycerol-3-phosphate dehydrogenase family.</text>
</comment>
<dbReference type="GO" id="GO:0005975">
    <property type="term" value="P:carbohydrate metabolic process"/>
    <property type="evidence" value="ECO:0007669"/>
    <property type="project" value="InterPro"/>
</dbReference>
<sequence>MTRLLKVIAALSVLLLSLCGLCAGFSPDTRTFHRNPSVTRLSANTPLPYPVRIAVLGGGNFGLALASVCGRAGYSATLLVRDPDVAAYVNKENRHPRYMSDVRLGEKVRATADAKAALKDATYIIHAVPVQYSRSFLENVKEHIPIGTPVMSASKGIETTSLGFMADILEDCLGKDRSYAFLSGPSFAREIAEQRATAVVIASEDKQLADDLADIMSSPNFRVFTSSDVMGIEVGGSVKNVIAIAAGMCEGLGLGTNAMSGLVTRGCGEMRRLGLYLGAEPTTLAGLSGVGDTFGTCFGPLSRNRNFGIRLGKGETMEEILATTTEVAEGVDTAGALVDLIKSKSKGYRLDLKYPIIFGVRDILEGKLGAREGLEGLMEMPLRLESYEATH</sequence>
<dbReference type="PANTHER" id="PTHR11728:SF1">
    <property type="entry name" value="GLYCEROL-3-PHOSPHATE DEHYDROGENASE [NAD(+)] 2, CHLOROPLASTIC"/>
    <property type="match status" value="1"/>
</dbReference>
<dbReference type="Pfam" id="PF01210">
    <property type="entry name" value="NAD_Gly3P_dh_N"/>
    <property type="match status" value="1"/>
</dbReference>
<evidence type="ECO:0000256" key="4">
    <source>
        <dbReference type="ARBA" id="ARBA00048683"/>
    </source>
</evidence>
<dbReference type="Gene3D" id="3.40.50.720">
    <property type="entry name" value="NAD(P)-binding Rossmann-like Domain"/>
    <property type="match status" value="1"/>
</dbReference>
<feature type="binding site" evidence="8">
    <location>
        <position position="155"/>
    </location>
    <ligand>
        <name>substrate</name>
    </ligand>
</feature>
<keyword evidence="12" id="KW-0732">Signal</keyword>
<protein>
    <recommendedName>
        <fullName evidence="11">Glycerol-3-phosphate dehydrogenase [NAD(+)]</fullName>
        <ecNumber evidence="11">1.1.1.8</ecNumber>
    </recommendedName>
</protein>
<evidence type="ECO:0000256" key="1">
    <source>
        <dbReference type="ARBA" id="ARBA00011009"/>
    </source>
</evidence>
<organism evidence="15 16">
    <name type="scientific">Triparma laevis f. longispina</name>
    <dbReference type="NCBI Taxonomy" id="1714387"/>
    <lineage>
        <taxon>Eukaryota</taxon>
        <taxon>Sar</taxon>
        <taxon>Stramenopiles</taxon>
        <taxon>Ochrophyta</taxon>
        <taxon>Bolidophyceae</taxon>
        <taxon>Parmales</taxon>
        <taxon>Triparmaceae</taxon>
        <taxon>Triparma</taxon>
    </lineage>
</organism>
<dbReference type="Proteomes" id="UP001165122">
    <property type="component" value="Unassembled WGS sequence"/>
</dbReference>
<evidence type="ECO:0000256" key="6">
    <source>
        <dbReference type="ARBA" id="ARBA00084116"/>
    </source>
</evidence>
<comment type="subcellular location">
    <subcellularLocation>
        <location evidence="5">Glycosome</location>
    </subcellularLocation>
</comment>
<dbReference type="Pfam" id="PF07479">
    <property type="entry name" value="NAD_Gly3P_dh_C"/>
    <property type="match status" value="1"/>
</dbReference>
<dbReference type="InterPro" id="IPR006168">
    <property type="entry name" value="G3P_DH_NAD-dep"/>
</dbReference>
<proteinExistence type="inferred from homology"/>
<dbReference type="AlphaFoldDB" id="A0A9W7E6D7"/>
<dbReference type="NCBIfam" id="NF000940">
    <property type="entry name" value="PRK00094.1-2"/>
    <property type="match status" value="1"/>
</dbReference>
<dbReference type="Gene3D" id="1.10.1040.10">
    <property type="entry name" value="N-(1-d-carboxylethyl)-l-norvaline Dehydrogenase, domain 2"/>
    <property type="match status" value="1"/>
</dbReference>
<keyword evidence="3 9" id="KW-0520">NAD</keyword>
<dbReference type="SUPFAM" id="SSF51735">
    <property type="entry name" value="NAD(P)-binding Rossmann-fold domains"/>
    <property type="match status" value="1"/>
</dbReference>
<keyword evidence="2 10" id="KW-0560">Oxidoreductase</keyword>
<evidence type="ECO:0000313" key="15">
    <source>
        <dbReference type="EMBL" id="GMH69979.1"/>
    </source>
</evidence>
<evidence type="ECO:0000259" key="13">
    <source>
        <dbReference type="Pfam" id="PF01210"/>
    </source>
</evidence>
<evidence type="ECO:0000256" key="11">
    <source>
        <dbReference type="RuleBase" id="RU361243"/>
    </source>
</evidence>
<keyword evidence="16" id="KW-1185">Reference proteome</keyword>
<dbReference type="PROSITE" id="PS00957">
    <property type="entry name" value="NAD_G3PDH"/>
    <property type="match status" value="1"/>
</dbReference>
<dbReference type="GO" id="GO:0051287">
    <property type="term" value="F:NAD binding"/>
    <property type="evidence" value="ECO:0007669"/>
    <property type="project" value="UniProtKB-UniRule"/>
</dbReference>
<feature type="binding site" evidence="8">
    <location>
        <begin position="303"/>
        <end position="304"/>
    </location>
    <ligand>
        <name>substrate</name>
    </ligand>
</feature>
<dbReference type="InterPro" id="IPR006109">
    <property type="entry name" value="G3P_DH_NAD-dep_C"/>
</dbReference>
<dbReference type="PANTHER" id="PTHR11728">
    <property type="entry name" value="GLYCEROL-3-PHOSPHATE DEHYDROGENASE"/>
    <property type="match status" value="1"/>
</dbReference>
<dbReference type="GO" id="GO:0141152">
    <property type="term" value="F:glycerol-3-phosphate dehydrogenase (NAD+) activity"/>
    <property type="evidence" value="ECO:0007669"/>
    <property type="project" value="UniProtKB-UniRule"/>
</dbReference>